<dbReference type="GO" id="GO:0004637">
    <property type="term" value="F:phosphoribosylamine-glycine ligase activity"/>
    <property type="evidence" value="ECO:0007669"/>
    <property type="project" value="InterPro"/>
</dbReference>
<dbReference type="PANTHER" id="PTHR43472:SF1">
    <property type="entry name" value="PHOSPHORIBOSYLAMINE--GLYCINE LIGASE, CHLOROPLASTIC"/>
    <property type="match status" value="1"/>
</dbReference>
<proteinExistence type="predicted"/>
<reference evidence="2" key="1">
    <citation type="journal article" date="2012" name="PLoS ONE">
        <title>Gene sets for utilization of primary and secondary nutrition supplies in the distal gut of endangered iberian lynx.</title>
        <authorList>
            <person name="Alcaide M."/>
            <person name="Messina E."/>
            <person name="Richter M."/>
            <person name="Bargiela R."/>
            <person name="Peplies J."/>
            <person name="Huws S.A."/>
            <person name="Newbold C.J."/>
            <person name="Golyshin P.N."/>
            <person name="Simon M.A."/>
            <person name="Lopez G."/>
            <person name="Yakimov M.M."/>
            <person name="Ferrer M."/>
        </authorList>
    </citation>
    <scope>NUCLEOTIDE SEQUENCE</scope>
</reference>
<dbReference type="PANTHER" id="PTHR43472">
    <property type="entry name" value="PHOSPHORIBOSYLAMINE--GLYCINE LIGASE"/>
    <property type="match status" value="1"/>
</dbReference>
<dbReference type="InterPro" id="IPR020562">
    <property type="entry name" value="PRibGlycinamide_synth_N"/>
</dbReference>
<dbReference type="SUPFAM" id="SSF52440">
    <property type="entry name" value="PreATP-grasp domain"/>
    <property type="match status" value="1"/>
</dbReference>
<sequence>MKTVLVVGGGGREHAIVDALSRSEKVGKIYCAPGNAGIARQAECVPIKVTAIEQLRDFAKS</sequence>
<evidence type="ECO:0000313" key="2">
    <source>
        <dbReference type="EMBL" id="EJW94828.1"/>
    </source>
</evidence>
<dbReference type="Gene3D" id="3.40.50.20">
    <property type="match status" value="1"/>
</dbReference>
<feature type="non-terminal residue" evidence="2">
    <location>
        <position position="61"/>
    </location>
</feature>
<keyword evidence="2" id="KW-0436">Ligase</keyword>
<organism evidence="2">
    <name type="scientific">gut metagenome</name>
    <dbReference type="NCBI Taxonomy" id="749906"/>
    <lineage>
        <taxon>unclassified sequences</taxon>
        <taxon>metagenomes</taxon>
        <taxon>organismal metagenomes</taxon>
    </lineage>
</organism>
<dbReference type="EMBL" id="AMCI01006151">
    <property type="protein sequence ID" value="EJW94828.1"/>
    <property type="molecule type" value="Genomic_DNA"/>
</dbReference>
<accession>J9FK74</accession>
<evidence type="ECO:0000259" key="1">
    <source>
        <dbReference type="Pfam" id="PF02844"/>
    </source>
</evidence>
<feature type="domain" description="Phosphoribosylglycinamide synthetase N-terminal" evidence="1">
    <location>
        <begin position="3"/>
        <end position="60"/>
    </location>
</feature>
<dbReference type="GO" id="GO:0009113">
    <property type="term" value="P:purine nucleobase biosynthetic process"/>
    <property type="evidence" value="ECO:0007669"/>
    <property type="project" value="InterPro"/>
</dbReference>
<protein>
    <submittedName>
        <fullName evidence="2">Phosphoribosylamine--glycine ligase</fullName>
    </submittedName>
</protein>
<dbReference type="InterPro" id="IPR016185">
    <property type="entry name" value="PreATP-grasp_dom_sf"/>
</dbReference>
<dbReference type="Pfam" id="PF02844">
    <property type="entry name" value="GARS_N"/>
    <property type="match status" value="1"/>
</dbReference>
<comment type="caution">
    <text evidence="2">The sequence shown here is derived from an EMBL/GenBank/DDBJ whole genome shotgun (WGS) entry which is preliminary data.</text>
</comment>
<gene>
    <name evidence="2" type="ORF">EVA_17064</name>
</gene>
<dbReference type="AlphaFoldDB" id="J9FK74"/>
<name>J9FK74_9ZZZZ</name>
<dbReference type="InterPro" id="IPR000115">
    <property type="entry name" value="PRibGlycinamide_synth"/>
</dbReference>